<evidence type="ECO:0000259" key="4">
    <source>
        <dbReference type="PROSITE" id="PS51782"/>
    </source>
</evidence>
<evidence type="ECO:0000256" key="1">
    <source>
        <dbReference type="ARBA" id="ARBA00010646"/>
    </source>
</evidence>
<name>A0A1K1KNT7_9LACO</name>
<dbReference type="GO" id="GO:0003796">
    <property type="term" value="F:lysozyme activity"/>
    <property type="evidence" value="ECO:0007669"/>
    <property type="project" value="InterPro"/>
</dbReference>
<dbReference type="KEGG" id="laca:LAC1533_1156"/>
<dbReference type="Gene3D" id="2.30.30.40">
    <property type="entry name" value="SH3 Domains"/>
    <property type="match status" value="1"/>
</dbReference>
<keyword evidence="2" id="KW-0378">Hydrolase</keyword>
<dbReference type="CDD" id="cd00118">
    <property type="entry name" value="LysM"/>
    <property type="match status" value="1"/>
</dbReference>
<dbReference type="InterPro" id="IPR018392">
    <property type="entry name" value="LysM"/>
</dbReference>
<comment type="similarity">
    <text evidence="1">Belongs to the glycosyl hydrolase 25 family.</text>
</comment>
<dbReference type="SMART" id="SM00641">
    <property type="entry name" value="Glyco_25"/>
    <property type="match status" value="1"/>
</dbReference>
<dbReference type="SUPFAM" id="SSF51445">
    <property type="entry name" value="(Trans)glycosidases"/>
    <property type="match status" value="1"/>
</dbReference>
<dbReference type="InterPro" id="IPR018077">
    <property type="entry name" value="Glyco_hydro_fam25_subgr"/>
</dbReference>
<dbReference type="InterPro" id="IPR036779">
    <property type="entry name" value="LysM_dom_sf"/>
</dbReference>
<dbReference type="GO" id="GO:0016998">
    <property type="term" value="P:cell wall macromolecule catabolic process"/>
    <property type="evidence" value="ECO:0007669"/>
    <property type="project" value="InterPro"/>
</dbReference>
<sequence>MSYPKFIDVASYQPDTLAYFRAAKKSGIKAVIVKLTEGGTGTKYVNPKATKQIKNAKAAGLIVHTYHFLRATSDNDARGECRYYVQQAKARGIGDDSIMAIDVEAGNLTHNKSKLTSYINSFTDELHKQGYPNIAIYSNTSWFTTRIDRSKTIARSFWCAAYGVNQPGIDDAAAWQYSSNFRINGSRTDVSYDFTGFYTGGAKGIAAKPQPKPKPRAQWVNNNVTYKLKTAVKLRKGASTSSSVLTTLPAGSVVKTDRAIIQGGYRWVRQPRSGGYGYLVTGPASNTLEYVTTVKNAAKPVTRVYTVRSGDNLSVIAKRLGVSTSYLQGKNGIKNANMIFAGQKLKY</sequence>
<dbReference type="SMART" id="SM00287">
    <property type="entry name" value="SH3b"/>
    <property type="match status" value="1"/>
</dbReference>
<dbReference type="PANTHER" id="PTHR34135">
    <property type="entry name" value="LYSOZYME"/>
    <property type="match status" value="1"/>
</dbReference>
<protein>
    <submittedName>
        <fullName evidence="5">Lysin</fullName>
    </submittedName>
</protein>
<dbReference type="Proteomes" id="UP000190935">
    <property type="component" value="Chromosome I"/>
</dbReference>
<dbReference type="RefSeq" id="WP_172823830.1">
    <property type="nucleotide sequence ID" value="NZ_LT630287.1"/>
</dbReference>
<accession>A0A1K1KNT7</accession>
<dbReference type="InterPro" id="IPR003646">
    <property type="entry name" value="SH3-like_bac-type"/>
</dbReference>
<reference evidence="6" key="1">
    <citation type="submission" date="2016-11" db="EMBL/GenBank/DDBJ databases">
        <authorList>
            <person name="Papadimitriou K."/>
        </authorList>
    </citation>
    <scope>NUCLEOTIDE SEQUENCE [LARGE SCALE GENOMIC DNA]</scope>
    <source>
        <strain evidence="6">ACA-DC 1533</strain>
    </source>
</reference>
<dbReference type="Gene3D" id="3.10.350.10">
    <property type="entry name" value="LysM domain"/>
    <property type="match status" value="1"/>
</dbReference>
<proteinExistence type="inferred from homology"/>
<evidence type="ECO:0000313" key="6">
    <source>
        <dbReference type="Proteomes" id="UP000190935"/>
    </source>
</evidence>
<dbReference type="AlphaFoldDB" id="A0A1K1KNT7"/>
<dbReference type="SMART" id="SM00257">
    <property type="entry name" value="LysM"/>
    <property type="match status" value="1"/>
</dbReference>
<dbReference type="InterPro" id="IPR017853">
    <property type="entry name" value="GH"/>
</dbReference>
<dbReference type="PROSITE" id="PS51904">
    <property type="entry name" value="GLYCOSYL_HYDROL_F25_2"/>
    <property type="match status" value="1"/>
</dbReference>
<evidence type="ECO:0000256" key="3">
    <source>
        <dbReference type="ARBA" id="ARBA00023295"/>
    </source>
</evidence>
<dbReference type="Pfam" id="PF01183">
    <property type="entry name" value="Glyco_hydro_25"/>
    <property type="match status" value="1"/>
</dbReference>
<dbReference type="GO" id="GO:0009253">
    <property type="term" value="P:peptidoglycan catabolic process"/>
    <property type="evidence" value="ECO:0007669"/>
    <property type="project" value="InterPro"/>
</dbReference>
<dbReference type="PANTHER" id="PTHR34135:SF2">
    <property type="entry name" value="LYSOZYME"/>
    <property type="match status" value="1"/>
</dbReference>
<dbReference type="Pfam" id="PF01476">
    <property type="entry name" value="LysM"/>
    <property type="match status" value="1"/>
</dbReference>
<evidence type="ECO:0000313" key="5">
    <source>
        <dbReference type="EMBL" id="SFV40576.1"/>
    </source>
</evidence>
<organism evidence="5 6">
    <name type="scientific">Ligilactobacillus acidipiscis</name>
    <dbReference type="NCBI Taxonomy" id="89059"/>
    <lineage>
        <taxon>Bacteria</taxon>
        <taxon>Bacillati</taxon>
        <taxon>Bacillota</taxon>
        <taxon>Bacilli</taxon>
        <taxon>Lactobacillales</taxon>
        <taxon>Lactobacillaceae</taxon>
        <taxon>Ligilactobacillus</taxon>
    </lineage>
</organism>
<evidence type="ECO:0000256" key="2">
    <source>
        <dbReference type="ARBA" id="ARBA00022801"/>
    </source>
</evidence>
<dbReference type="SUPFAM" id="SSF54106">
    <property type="entry name" value="LysM domain"/>
    <property type="match status" value="1"/>
</dbReference>
<dbReference type="GeneID" id="95349255"/>
<dbReference type="GO" id="GO:0016052">
    <property type="term" value="P:carbohydrate catabolic process"/>
    <property type="evidence" value="ECO:0007669"/>
    <property type="project" value="TreeGrafter"/>
</dbReference>
<dbReference type="InterPro" id="IPR002053">
    <property type="entry name" value="Glyco_hydro_25"/>
</dbReference>
<dbReference type="Gene3D" id="3.20.20.80">
    <property type="entry name" value="Glycosidases"/>
    <property type="match status" value="1"/>
</dbReference>
<gene>
    <name evidence="5" type="ORF">LAC1533_1156</name>
</gene>
<feature type="domain" description="LysM" evidence="4">
    <location>
        <begin position="303"/>
        <end position="347"/>
    </location>
</feature>
<keyword evidence="3" id="KW-0326">Glycosidase</keyword>
<dbReference type="EMBL" id="LT630287">
    <property type="protein sequence ID" value="SFV40576.1"/>
    <property type="molecule type" value="Genomic_DNA"/>
</dbReference>
<dbReference type="PROSITE" id="PS51782">
    <property type="entry name" value="LYSM"/>
    <property type="match status" value="1"/>
</dbReference>